<gene>
    <name evidence="3" type="ORF">CLV55_1171</name>
</gene>
<name>A0A328YBT4_9FLAO</name>
<keyword evidence="1" id="KW-0812">Transmembrane</keyword>
<keyword evidence="1" id="KW-1133">Transmembrane helix</keyword>
<evidence type="ECO:0000256" key="1">
    <source>
        <dbReference type="SAM" id="Phobius"/>
    </source>
</evidence>
<dbReference type="Gene3D" id="2.60.120.260">
    <property type="entry name" value="Galactose-binding domain-like"/>
    <property type="match status" value="1"/>
</dbReference>
<dbReference type="PROSITE" id="PS50835">
    <property type="entry name" value="IG_LIKE"/>
    <property type="match status" value="3"/>
</dbReference>
<comment type="caution">
    <text evidence="3">The sequence shown here is derived from an EMBL/GenBank/DDBJ whole genome shotgun (WGS) entry which is preliminary data.</text>
</comment>
<dbReference type="InterPro" id="IPR045474">
    <property type="entry name" value="GEVED"/>
</dbReference>
<dbReference type="Pfam" id="PF20773">
    <property type="entry name" value="InhA-like_MAM"/>
    <property type="match status" value="1"/>
</dbReference>
<dbReference type="RefSeq" id="WP_146739576.1">
    <property type="nucleotide sequence ID" value="NZ_QLSZ01000017.1"/>
</dbReference>
<dbReference type="Proteomes" id="UP000248840">
    <property type="component" value="Unassembled WGS sequence"/>
</dbReference>
<feature type="domain" description="Ig-like" evidence="2">
    <location>
        <begin position="2441"/>
        <end position="2538"/>
    </location>
</feature>
<proteinExistence type="predicted"/>
<dbReference type="Pfam" id="PF20009">
    <property type="entry name" value="GEVED"/>
    <property type="match status" value="1"/>
</dbReference>
<reference evidence="3 4" key="1">
    <citation type="submission" date="2018-06" db="EMBL/GenBank/DDBJ databases">
        <title>Genomic Encyclopedia of Archaeal and Bacterial Type Strains, Phase II (KMG-II): from individual species to whole genera.</title>
        <authorList>
            <person name="Goeker M."/>
        </authorList>
    </citation>
    <scope>NUCLEOTIDE SEQUENCE [LARGE SCALE GENOMIC DNA]</scope>
    <source>
        <strain evidence="3 4">DSM 25663</strain>
    </source>
</reference>
<dbReference type="InterPro" id="IPR003599">
    <property type="entry name" value="Ig_sub"/>
</dbReference>
<keyword evidence="1" id="KW-0472">Membrane</keyword>
<organism evidence="3 4">
    <name type="scientific">Flavobacterium aciduliphilum</name>
    <dbReference type="NCBI Taxonomy" id="1101402"/>
    <lineage>
        <taxon>Bacteria</taxon>
        <taxon>Pseudomonadati</taxon>
        <taxon>Bacteroidota</taxon>
        <taxon>Flavobacteriia</taxon>
        <taxon>Flavobacteriales</taxon>
        <taxon>Flavobacteriaceae</taxon>
        <taxon>Flavobacterium</taxon>
    </lineage>
</organism>
<feature type="domain" description="Ig-like" evidence="2">
    <location>
        <begin position="855"/>
        <end position="928"/>
    </location>
</feature>
<evidence type="ECO:0000313" key="4">
    <source>
        <dbReference type="Proteomes" id="UP000248840"/>
    </source>
</evidence>
<dbReference type="SUPFAM" id="SSF81296">
    <property type="entry name" value="E set domains"/>
    <property type="match status" value="1"/>
</dbReference>
<dbReference type="InterPro" id="IPR007110">
    <property type="entry name" value="Ig-like_dom"/>
</dbReference>
<dbReference type="Gene3D" id="2.60.40.2700">
    <property type="match status" value="1"/>
</dbReference>
<dbReference type="InterPro" id="IPR013783">
    <property type="entry name" value="Ig-like_fold"/>
</dbReference>
<dbReference type="OrthoDB" id="1327903at2"/>
<feature type="domain" description="Ig-like" evidence="2">
    <location>
        <begin position="2136"/>
        <end position="2235"/>
    </location>
</feature>
<feature type="non-terminal residue" evidence="3">
    <location>
        <position position="4240"/>
    </location>
</feature>
<protein>
    <recommendedName>
        <fullName evidence="2">Ig-like domain-containing protein</fullName>
    </recommendedName>
</protein>
<evidence type="ECO:0000313" key="3">
    <source>
        <dbReference type="EMBL" id="RAR69275.1"/>
    </source>
</evidence>
<dbReference type="InterPro" id="IPR014756">
    <property type="entry name" value="Ig_E-set"/>
</dbReference>
<dbReference type="InterPro" id="IPR006626">
    <property type="entry name" value="PbH1"/>
</dbReference>
<sequence>MMNDYKNWASGIVAKLKSGVGIKEASPPRYNSIVANTSWLVSILLYVVGVLRTPIDTSKRYSQQKSFSKKLAYLALLFIFTMNSGVYAQSVFTDGFETGNTDASTTISGWTNTTVTGSNWTANTSATTYNRTPRTGSWDVTLRYGRTAWLFKQVTLTGGASYSFSCYARQDGTTTSNASIKLAYGTTATAAGMTNTIVNTTGIGSSYVLITGNFTPATTGTYYVGILGTINSTPWYITLDDVSLTQLASPTISSFTPSTLCVQGGQTVTITGTNLTGASAVKFNGVNATSFNVVSATSITAVVPANVTDGTITVTNPAGTATSGSSYTAAPTPTVGVSSGSTICSGQSVSLTATGGSTYSWSPATGLSATNTASVTASPTTTTTYTVTGASAANCTATATVTITVNPTPTAISIAPPAGFCSGGVATLTATGGAFATSKFTDGFNALSTNFATSTVGTGTPTAALNTTYQSEGSGSVLFNTTSTSASVAYSLNSNVNLSGASSAQLTFSHQLSSEASYDYGYVEYSSNGGSTWTTFPTSSYAGSGTLKNSVVSFDSSSYSSWSGITTAFSNTFWKTETINIPVAALTSQFRIRFRYTTDSSTNYLGWLIDNVNISATSSQIVWSPSTNLYTNVEATTAYSGGTAATVYAKLTSSTTYTATAANGSCSSTATVTVTPNPLPTITADSAATICTGGSGATLTAAGGTSYTWSPSTGLNGTTGSSVIANPSDTTTYTITGTDANGCVNTATSTVSVNNSVVIGTQPANQVILQDTAASFSVTATGTGISYQWQVNDGGGWANIDGATNATYTIDSASASLNGYVYRCVVTGTCNTVISSSATLTVGSVSITTQPSNQVVCSDAGATFSVSTSGDVTSYQWQMSTNGTSWSDVTDATSASLVLSGLTSTDTGKQYRCVLNAGAVTSNAATLTVYNAIAIGTQPTNQTVCSNAASVTFTSAATGSGVAYQWQVSTNGTSWNNVPGATAAAYTINTPGVGLNNNQYRVIVSGTSPCSAVTSDVATLTVNQVVAITTQPTAVTQCAYVTTPAVFTVAATGTGIAYQWQYTTNGTTWNDMTGETASSLSIATPETYNGNSFRCVVSGTAPCTSVTSNAVVLTVTPSFGGTYTVGTGGNYATLTAAVAAYNAATCFTGNVVFNLTDANYSTSETFPIVINANANAGTNTLTIKPNTTATITGSSASAIVKLNGADNVIIDGSNNGSNDKSLTIENTNTGTSSIVLWIGSASATNGATNDTVKNIIAKGNGPATTLAAIMAGSGTTAGGVAEASNTNLTIQNNTVMKAQYGIGVAGNATYQTGTVISGNTVGSTTAAEYIGYRGIFISNVSAVSVANNNVFNVRTSSSINVSGIEVTAGVINGSINANTISNVKSTSTSGYGAYGINFSSATGTTGVLVSNNMISGLETANYSTTSTTWNAFGIRIAAAVPGLKIYHNTVNMYGTVGAGTSAGMSAAFCTAAAVTGLDVRNNIFNNAQKFGTTGSFAYNMYLTTGTTFSTINYNNYSGATTTSTTYRLGYSGSAAVLDLAAWKTYTTQDAQSLAVTPNFTSNSDLHLNVGTNTGLDNYGTALTDVTTDFDGNARSATPDMGADEFTTLTCASQTLTAGTASSTVAGFCNSTTGATLSATGYTIGVGTTYQWEMSTNGTSFTGQGTASANYANLSTGALSATTYYRLAVICDGGSTEYSNVLTITKYTAAVTTVSAGTTICAGQSVTLTADGSSTYAWSPATGLNGTTGASVIATPSTTTTYTVTGTDSNGCATTATATVTVNAYPSTVSITNGASSLCANTVMSLTATGGTVGGTGTATLGAGASTSTSAGVNPFYGGYGGVKTQFLIKASELTALGMTAGNINSLALNLTTAGSTLTNLGISIGSTSLTALTSNIETGLSSVYTTSSFVPTVGSNTFNFSTPYSWNGTSNIIVSFCWSNANTSNTVSTVSVDAPGFTSSNARYVDSVVAADVCSYTGSTTPSGWNGASTTGTSRPKMVFGYSTVQATSMTWSPTTELYTNAAATTPYTGGAATVVYTKPSTSRTYTATASNGSCTTSATTNVNPTPAPDFTLTSDVAICKGNATTLTAETNTFTYAWSPSIGLNGTTTASVTASPTTTTTYTVNVTDTMTGCSAPKSVTVSVSEPGAINSVGTTTSQITVPGGTTTFTVATASGATYSYQWQVNDGSGWANLSEDSYYSGVNTATLTLSNIEASFDQYQYQCLVTGASPCATLTPIVATLTVSNTGIATQPQSVTVCDPSSTSFTIVTNGDEPYGIQWQMSIDGGATYNDIAEGTDATTGMTFSGVDTTTLSVSDITLANNGVKFICVLNYYLNSDAATLTVKQPVSITSNPTDQTVCSTGGYASFTATATGDDLAYQWQVSTNGTSWSNYTGTGATTASISVVNPAVSANGTQYRVVVSGNAACSSATSSAATLYINNPTITTAPTAASVLRGNTATFTVAASAATSYQWQRAATLNGTYTDVADATPAGVTYSNATSATLSVVTSATTATGTANYYRCVVTNNGCTVTSTGAGMTVNWYCTPAPTSVDGTGITNVTMGSINNTTGAEPGRYGDYTAQSTTTTQLSTVDFSIRYATGYTYGTKIWIDFNDNGVFTDSGEQVYYGLSTATNPTTLSGSFAVPLTAPLGSHRMRIGGSDNDSGVDPCYASSYAAFEDYSIVITPAPTCEGTPTAGTAASSVSYVCLGSGTNVSTTGATSGVLGISYQWYSSMNGTDFTAISGATSSSIATGALTQGTYYYSTITCSTSGLSANTNTVFVDVYNPLITGTTPAGRCGTGTATLGATANDNATINWYAASTGGASLGTGTSFTTPSISATTTYYVEAFRGGSQQNLGNQDTAAWSEANFYTTSSTDAGIVFTTLLPNITIKGANAYVTGTGSLTYTLKNPSGTTIATYTQNVTNATSSTAVHVDLPSSFTTGAAAAGYSLILTKTGVTWYYFTGSYPYTSSALNITSGWGWGATTTDVRGIHNIDFIAGCTSSRTAVTATVDALPIATISYAGSPFCSTATTGAVTRTGTTGGTYSAGAGLAIDASNGTINVAASTPGSYTVTYAMNGTTYCSAQTATTTVVINQALTSDFGYDAPTYCTNGGTVTPSVTGTAGTFTASPAGLSINASTGVITLASSTEGTYTVTNTVSVAGCSNSVSTTTVTINKAVVITTQPVGASQLIGDNTSFSVAATGTGLSYQWQVSTNGTSWSDISGETGTTLSITAVTADMNGYQYRVVVSGATACSSVTSDVAILTVNTAAITTQPANYIACNEGANSASFSIATVGVVDTYQWQVSTNGTSWSDISNDAMYANANTASLSVSGLSLSNDGWKFRCVVNGVVYSNAGVLSVKTAVAITTQPTASTGCDAGSASFSVVATGSELSYQWQVSTNGTSWSNVTGATAATLTLNSLTVAMNGYQYQVVVSGASPCSAVTSTPAILNVNTAVAITTQPANTTACAGSNAIFTVSANGTSPTYQWQVKTTGGSWTDIAGETGASLTLASVTTAISGNKYRVVVSGAAPCGSVTSSNATLTVSQPAAPTFASSTVNVCPGSVATLTVTNPLTVTNQLGTGTTTTSSMGVTPFGSYYEGAREQYLVRASELIALGYSAGNITSLAFNVTSAGSYAQSNFSIKLGSTTSNSISAFATPVGGYTTVYSIASLATPATGWKTFSFSTPYAWDGTSNILVDVCHDNDTNSTCSSCYGTSSTVEYTSTSFNSVYGTYGDNVQSCGTTSTSTTSVTTRPNMKFSIQAGTTTWLPTTGLYTDPSATTAYTGGNAVTVYTNTTTSTTYTASNVNTLGCANTSNVEVNVLAPATLTGVTQPAITCSGAQTTFALTGMLANSTSTISYTVNGGATQTVSGVVADANGNGTFTIALAGFTNGQTLAITAIQRTDITPNCTTAITANNTVTIAVRSLVTYYADADGDGFGNYSLPTITCQGQPTGYVLNGTDCNDADATMNTTYSFYADTDADGYGAGSAVTLCAVDASTAPSGYAVNGTDCNDSNSSVYQSGSLYIDADADGYNVGTETVCYGATVPTGYSLSTNGTDCNDADASMHATYSFYADTDADGYGAGSAVTLCAVDASTAPSGYAVNGTDCNDSNSSVYQSGSLYIDADADGYNVGTETVCYGATVPTGYSLSTNGTDCNDSDATVHTPITYYVDADGDGYGSTTTGSFCSLTAPTGYSVNNTDCDDSNESIHVGAMYYVDTDADGYDNGTATFCLTSAPRGYSA</sequence>
<evidence type="ECO:0000259" key="2">
    <source>
        <dbReference type="PROSITE" id="PS50835"/>
    </source>
</evidence>
<dbReference type="SMART" id="SM00710">
    <property type="entry name" value="PbH1"/>
    <property type="match status" value="7"/>
</dbReference>
<dbReference type="EMBL" id="QLSZ01000017">
    <property type="protein sequence ID" value="RAR69275.1"/>
    <property type="molecule type" value="Genomic_DNA"/>
</dbReference>
<dbReference type="InterPro" id="IPR036179">
    <property type="entry name" value="Ig-like_dom_sf"/>
</dbReference>
<dbReference type="SUPFAM" id="SSF48726">
    <property type="entry name" value="Immunoglobulin"/>
    <property type="match status" value="2"/>
</dbReference>
<feature type="transmembrane region" description="Helical" evidence="1">
    <location>
        <begin position="71"/>
        <end position="88"/>
    </location>
</feature>
<dbReference type="SMART" id="SM00409">
    <property type="entry name" value="IG"/>
    <property type="match status" value="7"/>
</dbReference>
<dbReference type="CDD" id="cd00102">
    <property type="entry name" value="IPT"/>
    <property type="match status" value="1"/>
</dbReference>
<keyword evidence="4" id="KW-1185">Reference proteome</keyword>
<dbReference type="Gene3D" id="2.60.40.10">
    <property type="entry name" value="Immunoglobulins"/>
    <property type="match status" value="8"/>
</dbReference>
<dbReference type="InterPro" id="IPR044023">
    <property type="entry name" value="Ig_7"/>
</dbReference>
<feature type="transmembrane region" description="Helical" evidence="1">
    <location>
        <begin position="33"/>
        <end position="51"/>
    </location>
</feature>
<dbReference type="Pfam" id="PF19081">
    <property type="entry name" value="Ig_7"/>
    <property type="match status" value="1"/>
</dbReference>
<accession>A0A328YBT4</accession>